<reference evidence="2 3" key="1">
    <citation type="submission" date="2016-10" db="EMBL/GenBank/DDBJ databases">
        <authorList>
            <person name="Varghese N."/>
            <person name="Submissions S."/>
        </authorList>
    </citation>
    <scope>NUCLEOTIDE SEQUENCE [LARGE SCALE GENOMIC DNA]</scope>
    <source>
        <strain evidence="2 3">FF3</strain>
    </source>
</reference>
<dbReference type="InterPro" id="IPR029058">
    <property type="entry name" value="AB_hydrolase_fold"/>
</dbReference>
<feature type="repeat" description="TPR" evidence="1">
    <location>
        <begin position="325"/>
        <end position="358"/>
    </location>
</feature>
<organism evidence="2 3">
    <name type="scientific">Marinovum algicola</name>
    <dbReference type="NCBI Taxonomy" id="42444"/>
    <lineage>
        <taxon>Bacteria</taxon>
        <taxon>Pseudomonadati</taxon>
        <taxon>Pseudomonadota</taxon>
        <taxon>Alphaproteobacteria</taxon>
        <taxon>Rhodobacterales</taxon>
        <taxon>Roseobacteraceae</taxon>
        <taxon>Marinovum</taxon>
    </lineage>
</organism>
<proteinExistence type="predicted"/>
<dbReference type="InterPro" id="IPR011990">
    <property type="entry name" value="TPR-like_helical_dom_sf"/>
</dbReference>
<dbReference type="InterPro" id="IPR019734">
    <property type="entry name" value="TPR_rpt"/>
</dbReference>
<comment type="caution">
    <text evidence="2">The sequence shown here is derived from an EMBL/GenBank/DDBJ whole genome shotgun (WGS) entry which is preliminary data.</text>
</comment>
<dbReference type="Proteomes" id="UP000182932">
    <property type="component" value="Unassembled WGS sequence"/>
</dbReference>
<accession>A0A975ZQU5</accession>
<name>A0A975ZQU5_9RHOB</name>
<evidence type="ECO:0000313" key="2">
    <source>
        <dbReference type="EMBL" id="SEK09281.1"/>
    </source>
</evidence>
<dbReference type="Pfam" id="PF13432">
    <property type="entry name" value="TPR_16"/>
    <property type="match status" value="2"/>
</dbReference>
<sequence>MSDHHLFVECPGSNKLVMFFTATGAKPGLFNWWAVGHQLAESANVLFVNGWSNTWYQDGVKGLGDGLEETLDTIRTWCDEHGVDELYCTGQSMGGYGALLFSALLPARVMAFGAEAILGLPHSQWERKANKTIALLHRDLTDPEKYSFEGCLFAGERDPLDILCASKMAAHRSLRIITMRGVGHGPAGHLKNRDRLLPMLQAWIDGKELPPVKEAGRALETESFPQDFYDAWVFGREKQWQQSQDSACRAAAAYPMSDEAFLLKGNALMQLGRAPEAFEAFAVSFCLRNRPQPLALMGHALRQQEEPLEARAVYIKTLQRWPNHAPAYFGLGLAELKLGHREAAQDALLKACTIDPKNIHFQSWLKRLS</sequence>
<dbReference type="SUPFAM" id="SSF48452">
    <property type="entry name" value="TPR-like"/>
    <property type="match status" value="1"/>
</dbReference>
<dbReference type="Gene3D" id="3.40.50.1820">
    <property type="entry name" value="alpha/beta hydrolase"/>
    <property type="match status" value="1"/>
</dbReference>
<protein>
    <submittedName>
        <fullName evidence="2">Tetratricopeptide repeat-containing protein</fullName>
    </submittedName>
</protein>
<evidence type="ECO:0000256" key="1">
    <source>
        <dbReference type="PROSITE-ProRule" id="PRU00339"/>
    </source>
</evidence>
<keyword evidence="1" id="KW-0802">TPR repeat</keyword>
<dbReference type="SMART" id="SM00028">
    <property type="entry name" value="TPR"/>
    <property type="match status" value="2"/>
</dbReference>
<dbReference type="RefSeq" id="WP_074839883.1">
    <property type="nucleotide sequence ID" value="NZ_JAVJNZ010000047.1"/>
</dbReference>
<dbReference type="Gene3D" id="1.25.40.10">
    <property type="entry name" value="Tetratricopeptide repeat domain"/>
    <property type="match status" value="1"/>
</dbReference>
<dbReference type="EMBL" id="FNYY01000029">
    <property type="protein sequence ID" value="SEK09281.1"/>
    <property type="molecule type" value="Genomic_DNA"/>
</dbReference>
<dbReference type="SUPFAM" id="SSF53474">
    <property type="entry name" value="alpha/beta-Hydrolases"/>
    <property type="match status" value="1"/>
</dbReference>
<evidence type="ECO:0000313" key="3">
    <source>
        <dbReference type="Proteomes" id="UP000182932"/>
    </source>
</evidence>
<dbReference type="PROSITE" id="PS50005">
    <property type="entry name" value="TPR"/>
    <property type="match status" value="1"/>
</dbReference>
<dbReference type="AlphaFoldDB" id="A0A975ZQU5"/>
<keyword evidence="3" id="KW-1185">Reference proteome</keyword>
<gene>
    <name evidence="2" type="ORF">SAMN04487940_12913</name>
</gene>